<sequence length="133" mass="15420">MAYDNFHATFNVFWDNEVLFKKRHYGDCIWIARKDGIYLRTFAKKAELWDVGEGLCLAKSFGIQRLIAELDSLMVVTFLRNAYDDSHLLGTLIWDCLVLIREGWEMEVRHILREGNKCVDHLANSASSLIPLL</sequence>
<dbReference type="Proteomes" id="UP001358586">
    <property type="component" value="Chromosome 8"/>
</dbReference>
<dbReference type="PANTHER" id="PTHR47723">
    <property type="entry name" value="OS05G0353850 PROTEIN"/>
    <property type="match status" value="1"/>
</dbReference>
<dbReference type="SUPFAM" id="SSF53098">
    <property type="entry name" value="Ribonuclease H-like"/>
    <property type="match status" value="1"/>
</dbReference>
<dbReference type="InterPro" id="IPR002156">
    <property type="entry name" value="RNaseH_domain"/>
</dbReference>
<dbReference type="InterPro" id="IPR012337">
    <property type="entry name" value="RNaseH-like_sf"/>
</dbReference>
<comment type="caution">
    <text evidence="2">The sequence shown here is derived from an EMBL/GenBank/DDBJ whole genome shotgun (WGS) entry which is preliminary data.</text>
</comment>
<reference evidence="2 3" key="1">
    <citation type="submission" date="2023-03" db="EMBL/GenBank/DDBJ databases">
        <title>WGS of Gossypium arboreum.</title>
        <authorList>
            <person name="Yu D."/>
        </authorList>
    </citation>
    <scope>NUCLEOTIDE SEQUENCE [LARGE SCALE GENOMIC DNA]</scope>
    <source>
        <tissue evidence="2">Leaf</tissue>
    </source>
</reference>
<feature type="domain" description="RNase H type-1" evidence="1">
    <location>
        <begin position="26"/>
        <end position="126"/>
    </location>
</feature>
<dbReference type="PANTHER" id="PTHR47723:SF13">
    <property type="entry name" value="PUTATIVE-RELATED"/>
    <property type="match status" value="1"/>
</dbReference>
<keyword evidence="3" id="KW-1185">Reference proteome</keyword>
<dbReference type="Pfam" id="PF13456">
    <property type="entry name" value="RVT_3"/>
    <property type="match status" value="1"/>
</dbReference>
<dbReference type="Gene3D" id="3.30.420.10">
    <property type="entry name" value="Ribonuclease H-like superfamily/Ribonuclease H"/>
    <property type="match status" value="1"/>
</dbReference>
<dbReference type="EMBL" id="JARKNE010000008">
    <property type="protein sequence ID" value="KAK5813447.1"/>
    <property type="molecule type" value="Genomic_DNA"/>
</dbReference>
<accession>A0ABR0P542</accession>
<gene>
    <name evidence="2" type="ORF">PVK06_028897</name>
</gene>
<organism evidence="2 3">
    <name type="scientific">Gossypium arboreum</name>
    <name type="common">Tree cotton</name>
    <name type="synonym">Gossypium nanking</name>
    <dbReference type="NCBI Taxonomy" id="29729"/>
    <lineage>
        <taxon>Eukaryota</taxon>
        <taxon>Viridiplantae</taxon>
        <taxon>Streptophyta</taxon>
        <taxon>Embryophyta</taxon>
        <taxon>Tracheophyta</taxon>
        <taxon>Spermatophyta</taxon>
        <taxon>Magnoliopsida</taxon>
        <taxon>eudicotyledons</taxon>
        <taxon>Gunneridae</taxon>
        <taxon>Pentapetalae</taxon>
        <taxon>rosids</taxon>
        <taxon>malvids</taxon>
        <taxon>Malvales</taxon>
        <taxon>Malvaceae</taxon>
        <taxon>Malvoideae</taxon>
        <taxon>Gossypium</taxon>
    </lineage>
</organism>
<evidence type="ECO:0000313" key="3">
    <source>
        <dbReference type="Proteomes" id="UP001358586"/>
    </source>
</evidence>
<dbReference type="InterPro" id="IPR036397">
    <property type="entry name" value="RNaseH_sf"/>
</dbReference>
<dbReference type="InterPro" id="IPR044730">
    <property type="entry name" value="RNase_H-like_dom_plant"/>
</dbReference>
<name>A0ABR0P542_GOSAR</name>
<protein>
    <recommendedName>
        <fullName evidence="1">RNase H type-1 domain-containing protein</fullName>
    </recommendedName>
</protein>
<proteinExistence type="predicted"/>
<dbReference type="CDD" id="cd06222">
    <property type="entry name" value="RNase_H_like"/>
    <property type="match status" value="1"/>
</dbReference>
<evidence type="ECO:0000259" key="1">
    <source>
        <dbReference type="Pfam" id="PF13456"/>
    </source>
</evidence>
<evidence type="ECO:0000313" key="2">
    <source>
        <dbReference type="EMBL" id="KAK5813447.1"/>
    </source>
</evidence>
<dbReference type="InterPro" id="IPR053151">
    <property type="entry name" value="RNase_H-like"/>
</dbReference>